<dbReference type="GO" id="GO:0046872">
    <property type="term" value="F:metal ion binding"/>
    <property type="evidence" value="ECO:0007669"/>
    <property type="project" value="UniProtKB-KW"/>
</dbReference>
<evidence type="ECO:0000256" key="1">
    <source>
        <dbReference type="ARBA" id="ARBA00009835"/>
    </source>
</evidence>
<feature type="active site" description="Nucleophile" evidence="5">
    <location>
        <position position="319"/>
    </location>
</feature>
<evidence type="ECO:0000256" key="4">
    <source>
        <dbReference type="ARBA" id="ARBA00022801"/>
    </source>
</evidence>
<dbReference type="Proteomes" id="UP000050792">
    <property type="component" value="Unassembled WGS sequence"/>
</dbReference>
<feature type="binding site" evidence="6">
    <location>
        <position position="268"/>
    </location>
    <ligand>
        <name>Zn(2+)</name>
        <dbReference type="ChEBI" id="CHEBI:29105"/>
    </ligand>
</feature>
<evidence type="ECO:0000256" key="8">
    <source>
        <dbReference type="SAM" id="Phobius"/>
    </source>
</evidence>
<reference evidence="11" key="1">
    <citation type="submission" date="2022-06" db="EMBL/GenBank/DDBJ databases">
        <authorList>
            <person name="Berger JAMES D."/>
            <person name="Berger JAMES D."/>
        </authorList>
    </citation>
    <scope>NUCLEOTIDE SEQUENCE [LARGE SCALE GENOMIC DNA]</scope>
</reference>
<dbReference type="AlphaFoldDB" id="A0AA85EKB6"/>
<proteinExistence type="inferred from homology"/>
<sequence>MNKSEVTVYANKLCFILDFINALLTVKILVPTHRSIEMVICKSFSIYSSFISIFWSFLFSPHINGYLIGVGIHDITGPITDINMMGYGNMKQNDNGLHLRLFSRAFIIQENSSSQPIVIVIIDAGMVSQAVKIKVIDHLKNRYDNGLFTHQNVLISATHTHSGPAGYLQYVLYSFTSLGYVPETFQPLVEGIVKSIDLAYSNMQEGKLLKAEGDLHNASISRSPAAYLENPVEEQARYDENVDKNMILLKFVTMNNTPIGMINWFAVHAVSMNFTNTLVSSDNKGLAAILFEQKMNHNQMLGKGPFVAAFAQANEGDVSPNTAGPRCIDTGLPCDFVHSSCGGRTQNCIAYGPGSDMFESTKIIAYKQFEKAWSLFNNATTEINGTVNFIHQFIDMTNISLNYKNYSGHTCEPAMGFSFAAGTTDGPGDFDFIQGTTRGSLFWNIVRDFIKTPSEKLIKCQAPKPILVATGEMNVPYPWQPSIVETQIVSIGPLLIVALPCEFTTMSGRRIREAVIEAANDASNENNPRSTTQYEVILSGLSNVYSSYIATPEEYQLQRYEGASTIYGPLTLPAYVNQFSFLARALVKGEKISPGTVAPYFFNEQFSFVPKILFDTAPLRESFGTVIKQPNSTYYKKNDTVEVYFVTASPRNNVFLNGTYLTVEIYNETLDEWNIMYTDANWETKFTWNRDGFFSWLLGRSYAIIEWTVSSIDGICIPGTYRIKHFGTSKNIFGRKTHFSGVTNNFTVLCEHTDEDT</sequence>
<keyword evidence="6" id="KW-0479">Metal-binding</keyword>
<dbReference type="InterPro" id="IPR031329">
    <property type="entry name" value="NEUT/ALK_ceramidase_N"/>
</dbReference>
<keyword evidence="7" id="KW-0746">Sphingolipid metabolism</keyword>
<keyword evidence="8" id="KW-0472">Membrane</keyword>
<evidence type="ECO:0000256" key="6">
    <source>
        <dbReference type="PIRSR" id="PIRSR606823-2"/>
    </source>
</evidence>
<dbReference type="EC" id="3.5.1.23" evidence="2 7"/>
<keyword evidence="11" id="KW-1185">Reference proteome</keyword>
<dbReference type="PANTHER" id="PTHR12670">
    <property type="entry name" value="CERAMIDASE"/>
    <property type="match status" value="1"/>
</dbReference>
<evidence type="ECO:0000256" key="2">
    <source>
        <dbReference type="ARBA" id="ARBA00011891"/>
    </source>
</evidence>
<feature type="binding site" evidence="6">
    <location>
        <position position="159"/>
    </location>
    <ligand>
        <name>Zn(2+)</name>
        <dbReference type="ChEBI" id="CHEBI:29105"/>
    </ligand>
</feature>
<dbReference type="WBParaSite" id="SRDH1_11560.1">
    <property type="protein sequence ID" value="SRDH1_11560.1"/>
    <property type="gene ID" value="SRDH1_11560"/>
</dbReference>
<keyword evidence="4 7" id="KW-0378">Hydrolase</keyword>
<reference evidence="12" key="2">
    <citation type="submission" date="2023-11" db="UniProtKB">
        <authorList>
            <consortium name="WormBaseParasite"/>
        </authorList>
    </citation>
    <scope>IDENTIFICATION</scope>
</reference>
<feature type="domain" description="Neutral/alkaline non-lysosomal ceramidase N-terminal" evidence="9">
    <location>
        <begin position="66"/>
        <end position="577"/>
    </location>
</feature>
<evidence type="ECO:0000313" key="12">
    <source>
        <dbReference type="WBParaSite" id="SRDH1_11560.1"/>
    </source>
</evidence>
<comment type="catalytic activity">
    <reaction evidence="7">
        <text>an N-acylsphing-4-enine + H2O = sphing-4-enine + a fatty acid</text>
        <dbReference type="Rhea" id="RHEA:20856"/>
        <dbReference type="ChEBI" id="CHEBI:15377"/>
        <dbReference type="ChEBI" id="CHEBI:28868"/>
        <dbReference type="ChEBI" id="CHEBI:52639"/>
        <dbReference type="ChEBI" id="CHEBI:57756"/>
        <dbReference type="EC" id="3.5.1.23"/>
    </reaction>
</comment>
<dbReference type="Pfam" id="PF17048">
    <property type="entry name" value="Ceramidse_alk_C"/>
    <property type="match status" value="1"/>
</dbReference>
<comment type="similarity">
    <text evidence="1 7">Belongs to the neutral ceramidase family.</text>
</comment>
<dbReference type="Pfam" id="PF04734">
    <property type="entry name" value="Ceramidase_alk"/>
    <property type="match status" value="1"/>
</dbReference>
<feature type="domain" description="Neutral/alkaline non-lysosomal ceramidase C-terminal" evidence="10">
    <location>
        <begin position="582"/>
        <end position="748"/>
    </location>
</feature>
<evidence type="ECO:0000259" key="10">
    <source>
        <dbReference type="Pfam" id="PF17048"/>
    </source>
</evidence>
<keyword evidence="6" id="KW-0862">Zinc</keyword>
<keyword evidence="8" id="KW-1133">Transmembrane helix</keyword>
<protein>
    <recommendedName>
        <fullName evidence="3 7">Neutral ceramidase</fullName>
        <ecNumber evidence="2 7">3.5.1.23</ecNumber>
    </recommendedName>
</protein>
<keyword evidence="7" id="KW-0443">Lipid metabolism</keyword>
<name>A0AA85EKB6_9TREM</name>
<comment type="cofactor">
    <cofactor evidence="6">
        <name>Zn(2+)</name>
        <dbReference type="ChEBI" id="CHEBI:29105"/>
    </cofactor>
    <text evidence="6">Binds 1 zinc ion per subunit.</text>
</comment>
<evidence type="ECO:0000256" key="3">
    <source>
        <dbReference type="ARBA" id="ARBA00019235"/>
    </source>
</evidence>
<dbReference type="GO" id="GO:0017040">
    <property type="term" value="F:N-acylsphingosine amidohydrolase activity"/>
    <property type="evidence" value="ECO:0007669"/>
    <property type="project" value="UniProtKB-UniRule"/>
</dbReference>
<dbReference type="InterPro" id="IPR031331">
    <property type="entry name" value="NEUT/ALK_ceramidase_C"/>
</dbReference>
<organism evidence="11 12">
    <name type="scientific">Schistosoma rodhaini</name>
    <dbReference type="NCBI Taxonomy" id="6188"/>
    <lineage>
        <taxon>Eukaryota</taxon>
        <taxon>Metazoa</taxon>
        <taxon>Spiralia</taxon>
        <taxon>Lophotrochozoa</taxon>
        <taxon>Platyhelminthes</taxon>
        <taxon>Trematoda</taxon>
        <taxon>Digenea</taxon>
        <taxon>Strigeidida</taxon>
        <taxon>Schistosomatoidea</taxon>
        <taxon>Schistosomatidae</taxon>
        <taxon>Schistosoma</taxon>
    </lineage>
</organism>
<dbReference type="GO" id="GO:0005576">
    <property type="term" value="C:extracellular region"/>
    <property type="evidence" value="ECO:0007669"/>
    <property type="project" value="TreeGrafter"/>
</dbReference>
<evidence type="ECO:0000256" key="7">
    <source>
        <dbReference type="RuleBase" id="RU366019"/>
    </source>
</evidence>
<dbReference type="PANTHER" id="PTHR12670:SF1">
    <property type="entry name" value="NEUTRAL CERAMIDASE"/>
    <property type="match status" value="1"/>
</dbReference>
<feature type="binding site" evidence="6">
    <location>
        <position position="548"/>
    </location>
    <ligand>
        <name>Zn(2+)</name>
        <dbReference type="ChEBI" id="CHEBI:29105"/>
    </ligand>
</feature>
<feature type="binding site" evidence="6">
    <location>
        <position position="502"/>
    </location>
    <ligand>
        <name>Zn(2+)</name>
        <dbReference type="ChEBI" id="CHEBI:29105"/>
    </ligand>
</feature>
<evidence type="ECO:0000259" key="9">
    <source>
        <dbReference type="Pfam" id="PF04734"/>
    </source>
</evidence>
<evidence type="ECO:0000256" key="5">
    <source>
        <dbReference type="PIRSR" id="PIRSR606823-1"/>
    </source>
</evidence>
<dbReference type="InterPro" id="IPR038445">
    <property type="entry name" value="NCDase_C_sf"/>
</dbReference>
<evidence type="ECO:0000313" key="11">
    <source>
        <dbReference type="Proteomes" id="UP000050792"/>
    </source>
</evidence>
<dbReference type="GO" id="GO:0042759">
    <property type="term" value="P:long-chain fatty acid biosynthetic process"/>
    <property type="evidence" value="ECO:0007669"/>
    <property type="project" value="TreeGrafter"/>
</dbReference>
<dbReference type="GO" id="GO:0016020">
    <property type="term" value="C:membrane"/>
    <property type="evidence" value="ECO:0007669"/>
    <property type="project" value="GOC"/>
</dbReference>
<accession>A0AA85EKB6</accession>
<dbReference type="Gene3D" id="2.60.40.2300">
    <property type="entry name" value="Neutral/alkaline non-lysosomal ceramidase, C-terminal domain"/>
    <property type="match status" value="1"/>
</dbReference>
<keyword evidence="8" id="KW-0812">Transmembrane</keyword>
<dbReference type="GO" id="GO:0046512">
    <property type="term" value="P:sphingosine biosynthetic process"/>
    <property type="evidence" value="ECO:0007669"/>
    <property type="project" value="TreeGrafter"/>
</dbReference>
<feature type="transmembrane region" description="Helical" evidence="8">
    <location>
        <begin position="38"/>
        <end position="58"/>
    </location>
</feature>
<dbReference type="InterPro" id="IPR006823">
    <property type="entry name" value="Ceramidase_alk"/>
</dbReference>
<dbReference type="GO" id="GO:0046514">
    <property type="term" value="P:ceramide catabolic process"/>
    <property type="evidence" value="ECO:0007669"/>
    <property type="project" value="InterPro"/>
</dbReference>